<evidence type="ECO:0000313" key="2">
    <source>
        <dbReference type="EMBL" id="EFH79576.1"/>
    </source>
</evidence>
<dbReference type="AlphaFoldDB" id="D6U8W8"/>
<protein>
    <submittedName>
        <fullName evidence="2">Uncharacterized protein</fullName>
    </submittedName>
</protein>
<reference evidence="2 3" key="1">
    <citation type="journal article" date="2011" name="Stand. Genomic Sci.">
        <title>Non-contiguous finished genome sequence and contextual data of the filamentous soil bacterium Ktedonobacter racemifer type strain (SOSP1-21).</title>
        <authorList>
            <person name="Chang Y.J."/>
            <person name="Land M."/>
            <person name="Hauser L."/>
            <person name="Chertkov O."/>
            <person name="Del Rio T.G."/>
            <person name="Nolan M."/>
            <person name="Copeland A."/>
            <person name="Tice H."/>
            <person name="Cheng J.F."/>
            <person name="Lucas S."/>
            <person name="Han C."/>
            <person name="Goodwin L."/>
            <person name="Pitluck S."/>
            <person name="Ivanova N."/>
            <person name="Ovchinikova G."/>
            <person name="Pati A."/>
            <person name="Chen A."/>
            <person name="Palaniappan K."/>
            <person name="Mavromatis K."/>
            <person name="Liolios K."/>
            <person name="Brettin T."/>
            <person name="Fiebig A."/>
            <person name="Rohde M."/>
            <person name="Abt B."/>
            <person name="Goker M."/>
            <person name="Detter J.C."/>
            <person name="Woyke T."/>
            <person name="Bristow J."/>
            <person name="Eisen J.A."/>
            <person name="Markowitz V."/>
            <person name="Hugenholtz P."/>
            <person name="Kyrpides N.C."/>
            <person name="Klenk H.P."/>
            <person name="Lapidus A."/>
        </authorList>
    </citation>
    <scope>NUCLEOTIDE SEQUENCE [LARGE SCALE GENOMIC DNA]</scope>
    <source>
        <strain evidence="3">DSM 44963</strain>
    </source>
</reference>
<comment type="caution">
    <text evidence="2">The sequence shown here is derived from an EMBL/GenBank/DDBJ whole genome shotgun (WGS) entry which is preliminary data.</text>
</comment>
<evidence type="ECO:0000256" key="1">
    <source>
        <dbReference type="SAM" id="Phobius"/>
    </source>
</evidence>
<accession>D6U8W8</accession>
<dbReference type="OrthoDB" id="147994at2"/>
<keyword evidence="1" id="KW-1133">Transmembrane helix</keyword>
<gene>
    <name evidence="2" type="ORF">Krac_0028</name>
</gene>
<keyword evidence="1" id="KW-0472">Membrane</keyword>
<dbReference type="Proteomes" id="UP000004508">
    <property type="component" value="Unassembled WGS sequence"/>
</dbReference>
<evidence type="ECO:0000313" key="3">
    <source>
        <dbReference type="Proteomes" id="UP000004508"/>
    </source>
</evidence>
<dbReference type="InParanoid" id="D6U8W8"/>
<sequence>MYKHNLQQRYPDLFENQNDSELYQFVEDLDAAYHAPMSPQLPTWSLVQARYRHLHPLKVTPTPILRTQMAPIQWLSTRLSLSARSLAVIAALLAVLVVTGTAYAAISPFLGPVLSSRPATSSMMQRNLFRQIHQSRTVAGVTINIEAAYADANELIIANTLIAADGHTVLANENSAPDHNQVSVLHIVVSTKDGTVLGDTHSGKLIVGSSAFQNTDKHREAHAFYVNTDGITGNPQQLDIHLKMEVGTGAAFRTPHVLGSATFNFSVPFHPGGLMKLGKQQTTDGEAITLQRAAITPSGVRIFISGQQSWGKASLFATVNVPQDPGNYNAQSGSPQDDGSFLFTFPNSLYDKHGTWTITITEREQHLFGKIRTWTFHVNRP</sequence>
<organism evidence="2 3">
    <name type="scientific">Ktedonobacter racemifer DSM 44963</name>
    <dbReference type="NCBI Taxonomy" id="485913"/>
    <lineage>
        <taxon>Bacteria</taxon>
        <taxon>Bacillati</taxon>
        <taxon>Chloroflexota</taxon>
        <taxon>Ktedonobacteria</taxon>
        <taxon>Ktedonobacterales</taxon>
        <taxon>Ktedonobacteraceae</taxon>
        <taxon>Ktedonobacter</taxon>
    </lineage>
</organism>
<keyword evidence="3" id="KW-1185">Reference proteome</keyword>
<proteinExistence type="predicted"/>
<feature type="transmembrane region" description="Helical" evidence="1">
    <location>
        <begin position="86"/>
        <end position="106"/>
    </location>
</feature>
<dbReference type="RefSeq" id="WP_007923688.1">
    <property type="nucleotide sequence ID" value="NZ_ADVG01000007.1"/>
</dbReference>
<dbReference type="EMBL" id="ADVG01000007">
    <property type="protein sequence ID" value="EFH79576.1"/>
    <property type="molecule type" value="Genomic_DNA"/>
</dbReference>
<keyword evidence="1" id="KW-0812">Transmembrane</keyword>
<name>D6U8W8_KTERA</name>